<proteinExistence type="predicted"/>
<feature type="transmembrane region" description="Helical" evidence="1">
    <location>
        <begin position="69"/>
        <end position="89"/>
    </location>
</feature>
<keyword evidence="3" id="KW-1185">Reference proteome</keyword>
<dbReference type="Proteomes" id="UP000326924">
    <property type="component" value="Unassembled WGS sequence"/>
</dbReference>
<sequence>MALRGSSNSGRRQSGFWSLMEPPFCFLQSVVRSIASQTKTTARLTFTVQKFLFLFVILGGGVLKSDTTFCFAFLVSDILVSCVCFFLLFG</sequence>
<evidence type="ECO:0000313" key="2">
    <source>
        <dbReference type="EMBL" id="KAA8902679.1"/>
    </source>
</evidence>
<feature type="transmembrane region" description="Helical" evidence="1">
    <location>
        <begin position="42"/>
        <end position="63"/>
    </location>
</feature>
<dbReference type="AlphaFoldDB" id="A0A5J5ET00"/>
<keyword evidence="1" id="KW-0812">Transmembrane</keyword>
<organism evidence="2 3">
    <name type="scientific">Sphaerosporella brunnea</name>
    <dbReference type="NCBI Taxonomy" id="1250544"/>
    <lineage>
        <taxon>Eukaryota</taxon>
        <taxon>Fungi</taxon>
        <taxon>Dikarya</taxon>
        <taxon>Ascomycota</taxon>
        <taxon>Pezizomycotina</taxon>
        <taxon>Pezizomycetes</taxon>
        <taxon>Pezizales</taxon>
        <taxon>Pyronemataceae</taxon>
        <taxon>Sphaerosporella</taxon>
    </lineage>
</organism>
<dbReference type="EMBL" id="VXIS01000128">
    <property type="protein sequence ID" value="KAA8902679.1"/>
    <property type="molecule type" value="Genomic_DNA"/>
</dbReference>
<protein>
    <submittedName>
        <fullName evidence="2">Uncharacterized protein</fullName>
    </submittedName>
</protein>
<comment type="caution">
    <text evidence="2">The sequence shown here is derived from an EMBL/GenBank/DDBJ whole genome shotgun (WGS) entry which is preliminary data.</text>
</comment>
<gene>
    <name evidence="2" type="ORF">FN846DRAFT_955101</name>
</gene>
<name>A0A5J5ET00_9PEZI</name>
<evidence type="ECO:0000313" key="3">
    <source>
        <dbReference type="Proteomes" id="UP000326924"/>
    </source>
</evidence>
<reference evidence="2 3" key="1">
    <citation type="submission" date="2019-09" db="EMBL/GenBank/DDBJ databases">
        <title>Draft genome of the ectomycorrhizal ascomycete Sphaerosporella brunnea.</title>
        <authorList>
            <consortium name="DOE Joint Genome Institute"/>
            <person name="Benucci G.M."/>
            <person name="Marozzi G."/>
            <person name="Antonielli L."/>
            <person name="Sanchez S."/>
            <person name="Marco P."/>
            <person name="Wang X."/>
            <person name="Falini L.B."/>
            <person name="Barry K."/>
            <person name="Haridas S."/>
            <person name="Lipzen A."/>
            <person name="Labutti K."/>
            <person name="Grigoriev I.V."/>
            <person name="Murat C."/>
            <person name="Martin F."/>
            <person name="Albertini E."/>
            <person name="Donnini D."/>
            <person name="Bonito G."/>
        </authorList>
    </citation>
    <scope>NUCLEOTIDE SEQUENCE [LARGE SCALE GENOMIC DNA]</scope>
    <source>
        <strain evidence="2 3">Sb_GMNB300</strain>
    </source>
</reference>
<evidence type="ECO:0000256" key="1">
    <source>
        <dbReference type="SAM" id="Phobius"/>
    </source>
</evidence>
<dbReference type="InParanoid" id="A0A5J5ET00"/>
<accession>A0A5J5ET00</accession>
<keyword evidence="1" id="KW-1133">Transmembrane helix</keyword>
<keyword evidence="1" id="KW-0472">Membrane</keyword>